<dbReference type="InterPro" id="IPR006860">
    <property type="entry name" value="FecR"/>
</dbReference>
<evidence type="ECO:0000256" key="1">
    <source>
        <dbReference type="SAM" id="Phobius"/>
    </source>
</evidence>
<dbReference type="PANTHER" id="PTHR30273:SF2">
    <property type="entry name" value="PROTEIN FECR"/>
    <property type="match status" value="1"/>
</dbReference>
<evidence type="ECO:0000259" key="2">
    <source>
        <dbReference type="Pfam" id="PF04773"/>
    </source>
</evidence>
<reference evidence="4 5" key="1">
    <citation type="submission" date="2016-11" db="EMBL/GenBank/DDBJ databases">
        <authorList>
            <person name="Jaros S."/>
            <person name="Januszkiewicz K."/>
            <person name="Wedrychowicz H."/>
        </authorList>
    </citation>
    <scope>NUCLEOTIDE SEQUENCE [LARGE SCALE GENOMIC DNA]</scope>
    <source>
        <strain evidence="4 5">CGMCC 1.6102</strain>
    </source>
</reference>
<dbReference type="OrthoDB" id="1099916at2"/>
<feature type="transmembrane region" description="Helical" evidence="1">
    <location>
        <begin position="122"/>
        <end position="143"/>
    </location>
</feature>
<keyword evidence="1" id="KW-0812">Transmembrane</keyword>
<dbReference type="Pfam" id="PF04773">
    <property type="entry name" value="FecR"/>
    <property type="match status" value="1"/>
</dbReference>
<keyword evidence="1" id="KW-1133">Transmembrane helix</keyword>
<dbReference type="EMBL" id="FRCY01000020">
    <property type="protein sequence ID" value="SHN32587.1"/>
    <property type="molecule type" value="Genomic_DNA"/>
</dbReference>
<dbReference type="Gene3D" id="2.60.120.1440">
    <property type="match status" value="1"/>
</dbReference>
<organism evidence="4 5">
    <name type="scientific">Cyclobacterium lianum</name>
    <dbReference type="NCBI Taxonomy" id="388280"/>
    <lineage>
        <taxon>Bacteria</taxon>
        <taxon>Pseudomonadati</taxon>
        <taxon>Bacteroidota</taxon>
        <taxon>Cytophagia</taxon>
        <taxon>Cytophagales</taxon>
        <taxon>Cyclobacteriaceae</taxon>
        <taxon>Cyclobacterium</taxon>
    </lineage>
</organism>
<dbReference type="Pfam" id="PF16344">
    <property type="entry name" value="FecR_C"/>
    <property type="match status" value="1"/>
</dbReference>
<accession>A0A1M7QND9</accession>
<dbReference type="InterPro" id="IPR012373">
    <property type="entry name" value="Ferrdict_sens_TM"/>
</dbReference>
<gene>
    <name evidence="4" type="ORF">SAMN04488057_12069</name>
</gene>
<keyword evidence="1" id="KW-0472">Membrane</keyword>
<dbReference type="STRING" id="388280.SAMN04488057_12069"/>
<evidence type="ECO:0000313" key="4">
    <source>
        <dbReference type="EMBL" id="SHN32587.1"/>
    </source>
</evidence>
<feature type="domain" description="FecR protein" evidence="2">
    <location>
        <begin position="164"/>
        <end position="252"/>
    </location>
</feature>
<protein>
    <submittedName>
        <fullName evidence="4">FecR family protein</fullName>
    </submittedName>
</protein>
<feature type="domain" description="Protein FecR C-terminal" evidence="3">
    <location>
        <begin position="299"/>
        <end position="366"/>
    </location>
</feature>
<name>A0A1M7QND9_9BACT</name>
<evidence type="ECO:0000313" key="5">
    <source>
        <dbReference type="Proteomes" id="UP000184513"/>
    </source>
</evidence>
<dbReference type="InterPro" id="IPR032508">
    <property type="entry name" value="FecR_C"/>
</dbReference>
<proteinExistence type="predicted"/>
<dbReference type="PANTHER" id="PTHR30273">
    <property type="entry name" value="PERIPLASMIC SIGNAL SENSOR AND SIGMA FACTOR ACTIVATOR FECR-RELATED"/>
    <property type="match status" value="1"/>
</dbReference>
<dbReference type="Gene3D" id="3.55.50.30">
    <property type="match status" value="1"/>
</dbReference>
<dbReference type="GO" id="GO:0016989">
    <property type="term" value="F:sigma factor antagonist activity"/>
    <property type="evidence" value="ECO:0007669"/>
    <property type="project" value="TreeGrafter"/>
</dbReference>
<dbReference type="AlphaFoldDB" id="A0A1M7QND9"/>
<dbReference type="Proteomes" id="UP000184513">
    <property type="component" value="Unassembled WGS sequence"/>
</dbReference>
<sequence length="369" mass="42447">MNTDSMCKKDYTVEDFVLDPEFQKWVLYPDTPTKIYWEAYVAENPGKHKDMVQARKLVLNMSRKERKVDQEFVEATWNNIEQALNKIQVGERNKKVIPLDSSGTLRKFEKETGRDYNRSTQFYRLVGILVLTFSLSLIVNLFLPQPATRLAELPVVYEEHIAPPGVKSNLTLHDGSKVILNSGSSLRYIKNFEPHQRVLELQGEAYFEVAEDKSRPFKVKTGPVTTTALGTSFNIKAFENEPLDISLFTGLVAVDFDLMSSQNTRLDKGQGMQINLAREEVKKVTFDAQKVLAWTKKTIVFDHTSMNEIKRVLENWYGVKIRFANVPRNDLELSGKFQDQTLENVLEGLSYSARFNFRIDKDQVILNFN</sequence>
<evidence type="ECO:0000259" key="3">
    <source>
        <dbReference type="Pfam" id="PF16344"/>
    </source>
</evidence>
<keyword evidence="5" id="KW-1185">Reference proteome</keyword>